<organism evidence="2">
    <name type="scientific">Solanum chacoense</name>
    <name type="common">Chaco potato</name>
    <dbReference type="NCBI Taxonomy" id="4108"/>
    <lineage>
        <taxon>Eukaryota</taxon>
        <taxon>Viridiplantae</taxon>
        <taxon>Streptophyta</taxon>
        <taxon>Embryophyta</taxon>
        <taxon>Tracheophyta</taxon>
        <taxon>Spermatophyta</taxon>
        <taxon>Magnoliopsida</taxon>
        <taxon>eudicotyledons</taxon>
        <taxon>Gunneridae</taxon>
        <taxon>Pentapetalae</taxon>
        <taxon>asterids</taxon>
        <taxon>lamiids</taxon>
        <taxon>Solanales</taxon>
        <taxon>Solanaceae</taxon>
        <taxon>Solanoideae</taxon>
        <taxon>Solaneae</taxon>
        <taxon>Solanum</taxon>
    </lineage>
</organism>
<keyword evidence="1" id="KW-0812">Transmembrane</keyword>
<sequence>MPMHSLDACQITETCEILELFTVNAPFVCGNIISLLFILHSFCYPLFTITLIFLFTLNCSKYTI</sequence>
<evidence type="ECO:0000313" key="2">
    <source>
        <dbReference type="EMBL" id="JAP15476.1"/>
    </source>
</evidence>
<keyword evidence="1" id="KW-0472">Membrane</keyword>
<name>A0A0V0H531_SOLCH</name>
<reference evidence="2" key="1">
    <citation type="submission" date="2015-12" db="EMBL/GenBank/DDBJ databases">
        <title>Gene expression during late stages of embryo sac development: a critical building block for successful pollen-pistil interactions.</title>
        <authorList>
            <person name="Liu Y."/>
            <person name="Joly V."/>
            <person name="Sabar M."/>
            <person name="Matton D.P."/>
        </authorList>
    </citation>
    <scope>NUCLEOTIDE SEQUENCE</scope>
</reference>
<evidence type="ECO:0000256" key="1">
    <source>
        <dbReference type="SAM" id="Phobius"/>
    </source>
</evidence>
<feature type="transmembrane region" description="Helical" evidence="1">
    <location>
        <begin position="32"/>
        <end position="57"/>
    </location>
</feature>
<accession>A0A0V0H531</accession>
<dbReference type="EMBL" id="GEDG01025111">
    <property type="protein sequence ID" value="JAP15476.1"/>
    <property type="molecule type" value="Transcribed_RNA"/>
</dbReference>
<proteinExistence type="predicted"/>
<protein>
    <submittedName>
        <fullName evidence="2">Putative ovule protein</fullName>
    </submittedName>
</protein>
<feature type="non-terminal residue" evidence="2">
    <location>
        <position position="64"/>
    </location>
</feature>
<dbReference type="AlphaFoldDB" id="A0A0V0H531"/>
<keyword evidence="1" id="KW-1133">Transmembrane helix</keyword>